<sequence>MRASKFQKGQLVLLAVVIVVGVGSMLVDVTGIGSKGNSGAPLVVGGQAMAARAGSYACAFEDTARKTVDLIAQGNQDKFETFFDSNECREIDRDVKLDVVALDGGFAQVRGPGTFFGRSGGVWVPPGMLQGIAAKP</sequence>
<evidence type="ECO:0000313" key="1">
    <source>
        <dbReference type="EMBL" id="KPC54705.1"/>
    </source>
</evidence>
<reference evidence="1 2" key="1">
    <citation type="submission" date="2015-07" db="EMBL/GenBank/DDBJ databases">
        <title>Draft genome sequence of the Amantichitinum ursilacus IGB-41, a new chitin-degrading bacterium.</title>
        <authorList>
            <person name="Kirstahler P."/>
            <person name="Guenther M."/>
            <person name="Grumaz C."/>
            <person name="Rupp S."/>
            <person name="Zibek S."/>
            <person name="Sohn K."/>
        </authorList>
    </citation>
    <scope>NUCLEOTIDE SEQUENCE [LARGE SCALE GENOMIC DNA]</scope>
    <source>
        <strain evidence="1 2">IGB-41</strain>
    </source>
</reference>
<dbReference type="EMBL" id="LAQT01000002">
    <property type="protein sequence ID" value="KPC54705.1"/>
    <property type="molecule type" value="Genomic_DNA"/>
</dbReference>
<name>A0A0N0XKP4_9NEIS</name>
<protein>
    <submittedName>
        <fullName evidence="1">Uncharacterized protein</fullName>
    </submittedName>
</protein>
<proteinExistence type="predicted"/>
<dbReference type="AlphaFoldDB" id="A0A0N0XKP4"/>
<dbReference type="RefSeq" id="WP_053936486.1">
    <property type="nucleotide sequence ID" value="NZ_LAQT01000002.1"/>
</dbReference>
<evidence type="ECO:0000313" key="2">
    <source>
        <dbReference type="Proteomes" id="UP000037939"/>
    </source>
</evidence>
<dbReference type="STRING" id="857265.WG78_04000"/>
<organism evidence="1 2">
    <name type="scientific">Amantichitinum ursilacus</name>
    <dbReference type="NCBI Taxonomy" id="857265"/>
    <lineage>
        <taxon>Bacteria</taxon>
        <taxon>Pseudomonadati</taxon>
        <taxon>Pseudomonadota</taxon>
        <taxon>Betaproteobacteria</taxon>
        <taxon>Neisseriales</taxon>
        <taxon>Chitinibacteraceae</taxon>
        <taxon>Amantichitinum</taxon>
    </lineage>
</organism>
<comment type="caution">
    <text evidence="1">The sequence shown here is derived from an EMBL/GenBank/DDBJ whole genome shotgun (WGS) entry which is preliminary data.</text>
</comment>
<accession>A0A0N0XKP4</accession>
<dbReference type="Proteomes" id="UP000037939">
    <property type="component" value="Unassembled WGS sequence"/>
</dbReference>
<gene>
    <name evidence="1" type="ORF">WG78_04000</name>
</gene>
<keyword evidence="2" id="KW-1185">Reference proteome</keyword>